<reference evidence="7 8" key="1">
    <citation type="submission" date="2019-08" db="EMBL/GenBank/DDBJ databases">
        <title>Genome of Vicingus serpentipes NCIMB 15042.</title>
        <authorList>
            <person name="Bowman J.P."/>
        </authorList>
    </citation>
    <scope>NUCLEOTIDE SEQUENCE [LARGE SCALE GENOMIC DNA]</scope>
    <source>
        <strain evidence="7 8">NCIMB 15042</strain>
    </source>
</reference>
<name>A0A5C6RVX9_9FLAO</name>
<dbReference type="PANTHER" id="PTHR43133:SF45">
    <property type="entry name" value="RNA POLYMERASE ECF-TYPE SIGMA FACTOR"/>
    <property type="match status" value="1"/>
</dbReference>
<comment type="caution">
    <text evidence="7">The sequence shown here is derived from an EMBL/GenBank/DDBJ whole genome shotgun (WGS) entry which is preliminary data.</text>
</comment>
<accession>A0A5C6RVX9</accession>
<evidence type="ECO:0000259" key="5">
    <source>
        <dbReference type="Pfam" id="PF04542"/>
    </source>
</evidence>
<evidence type="ECO:0000256" key="2">
    <source>
        <dbReference type="ARBA" id="ARBA00023015"/>
    </source>
</evidence>
<evidence type="ECO:0000313" key="8">
    <source>
        <dbReference type="Proteomes" id="UP000321721"/>
    </source>
</evidence>
<dbReference type="GO" id="GO:0006352">
    <property type="term" value="P:DNA-templated transcription initiation"/>
    <property type="evidence" value="ECO:0007669"/>
    <property type="project" value="InterPro"/>
</dbReference>
<evidence type="ECO:0000256" key="3">
    <source>
        <dbReference type="ARBA" id="ARBA00023082"/>
    </source>
</evidence>
<dbReference type="OrthoDB" id="1027298at2"/>
<dbReference type="AlphaFoldDB" id="A0A5C6RVX9"/>
<dbReference type="Proteomes" id="UP000321721">
    <property type="component" value="Unassembled WGS sequence"/>
</dbReference>
<dbReference type="SUPFAM" id="SSF88659">
    <property type="entry name" value="Sigma3 and sigma4 domains of RNA polymerase sigma factors"/>
    <property type="match status" value="1"/>
</dbReference>
<feature type="domain" description="RNA polymerase sigma factor 70 region 4 type 2" evidence="6">
    <location>
        <begin position="124"/>
        <end position="174"/>
    </location>
</feature>
<dbReference type="GO" id="GO:0003677">
    <property type="term" value="F:DNA binding"/>
    <property type="evidence" value="ECO:0007669"/>
    <property type="project" value="InterPro"/>
</dbReference>
<dbReference type="InterPro" id="IPR013324">
    <property type="entry name" value="RNA_pol_sigma_r3/r4-like"/>
</dbReference>
<dbReference type="Gene3D" id="1.10.1740.10">
    <property type="match status" value="1"/>
</dbReference>
<dbReference type="InterPro" id="IPR014284">
    <property type="entry name" value="RNA_pol_sigma-70_dom"/>
</dbReference>
<dbReference type="Pfam" id="PF04542">
    <property type="entry name" value="Sigma70_r2"/>
    <property type="match status" value="1"/>
</dbReference>
<dbReference type="EMBL" id="VOOS01000001">
    <property type="protein sequence ID" value="TXB66706.1"/>
    <property type="molecule type" value="Genomic_DNA"/>
</dbReference>
<keyword evidence="3" id="KW-0731">Sigma factor</keyword>
<dbReference type="SUPFAM" id="SSF88946">
    <property type="entry name" value="Sigma2 domain of RNA polymerase sigma factors"/>
    <property type="match status" value="1"/>
</dbReference>
<keyword evidence="4" id="KW-0804">Transcription</keyword>
<evidence type="ECO:0000259" key="6">
    <source>
        <dbReference type="Pfam" id="PF08281"/>
    </source>
</evidence>
<evidence type="ECO:0000313" key="7">
    <source>
        <dbReference type="EMBL" id="TXB66706.1"/>
    </source>
</evidence>
<gene>
    <name evidence="7" type="ORF">FRY74_00555</name>
</gene>
<evidence type="ECO:0000256" key="1">
    <source>
        <dbReference type="ARBA" id="ARBA00010641"/>
    </source>
</evidence>
<keyword evidence="2" id="KW-0805">Transcription regulation</keyword>
<dbReference type="InterPro" id="IPR036388">
    <property type="entry name" value="WH-like_DNA-bd_sf"/>
</dbReference>
<keyword evidence="8" id="KW-1185">Reference proteome</keyword>
<comment type="similarity">
    <text evidence="1">Belongs to the sigma-70 factor family. ECF subfamily.</text>
</comment>
<dbReference type="Gene3D" id="1.10.10.10">
    <property type="entry name" value="Winged helix-like DNA-binding domain superfamily/Winged helix DNA-binding domain"/>
    <property type="match status" value="1"/>
</dbReference>
<dbReference type="Pfam" id="PF08281">
    <property type="entry name" value="Sigma70_r4_2"/>
    <property type="match status" value="1"/>
</dbReference>
<dbReference type="InterPro" id="IPR039425">
    <property type="entry name" value="RNA_pol_sigma-70-like"/>
</dbReference>
<proteinExistence type="inferred from homology"/>
<evidence type="ECO:0000256" key="4">
    <source>
        <dbReference type="ARBA" id="ARBA00023163"/>
    </source>
</evidence>
<dbReference type="NCBIfam" id="TIGR02937">
    <property type="entry name" value="sigma70-ECF"/>
    <property type="match status" value="1"/>
</dbReference>
<dbReference type="GO" id="GO:0016987">
    <property type="term" value="F:sigma factor activity"/>
    <property type="evidence" value="ECO:0007669"/>
    <property type="project" value="UniProtKB-KW"/>
</dbReference>
<dbReference type="InterPro" id="IPR013325">
    <property type="entry name" value="RNA_pol_sigma_r2"/>
</dbReference>
<protein>
    <submittedName>
        <fullName evidence="7">RNA polymerase sigma factor</fullName>
    </submittedName>
</protein>
<dbReference type="InterPro" id="IPR013249">
    <property type="entry name" value="RNA_pol_sigma70_r4_t2"/>
</dbReference>
<organism evidence="7 8">
    <name type="scientific">Vicingus serpentipes</name>
    <dbReference type="NCBI Taxonomy" id="1926625"/>
    <lineage>
        <taxon>Bacteria</taxon>
        <taxon>Pseudomonadati</taxon>
        <taxon>Bacteroidota</taxon>
        <taxon>Flavobacteriia</taxon>
        <taxon>Flavobacteriales</taxon>
        <taxon>Vicingaceae</taxon>
        <taxon>Vicingus</taxon>
    </lineage>
</organism>
<feature type="domain" description="RNA polymerase sigma-70 region 2" evidence="5">
    <location>
        <begin position="30"/>
        <end position="96"/>
    </location>
</feature>
<dbReference type="RefSeq" id="WP_147097581.1">
    <property type="nucleotide sequence ID" value="NZ_VOOS01000001.1"/>
</dbReference>
<dbReference type="InterPro" id="IPR007627">
    <property type="entry name" value="RNA_pol_sigma70_r2"/>
</dbReference>
<dbReference type="PANTHER" id="PTHR43133">
    <property type="entry name" value="RNA POLYMERASE ECF-TYPE SIGMA FACTO"/>
    <property type="match status" value="1"/>
</dbReference>
<sequence length="185" mass="21957">MKSETKNTYTDEQLVDLIVLEGRSEFFSFLYKKYQLIVYKKCLAITKSIDVSEELTQDILCKVFDKLKEFKKQSTFSTWLFSIVYHECINYLRSLKKISHQLYDIEEVDEDIELIELEDLKVSRLDEVLNLLPAIDKAILLMKYQEGFKLKQIQSILNLTESTTKMRIKRAKIKVLKLYNDLYSK</sequence>